<gene>
    <name evidence="2" type="ORF">AWY79_04060</name>
    <name evidence="3" type="ORF">EDC59_11915</name>
</gene>
<dbReference type="AlphaFoldDB" id="A0A126QKP2"/>
<evidence type="ECO:0000313" key="5">
    <source>
        <dbReference type="Proteomes" id="UP000295506"/>
    </source>
</evidence>
<keyword evidence="4" id="KW-1185">Reference proteome</keyword>
<dbReference type="Gene3D" id="6.10.140.1310">
    <property type="match status" value="1"/>
</dbReference>
<dbReference type="Pfam" id="PF16778">
    <property type="entry name" value="Phage_tail_APC"/>
    <property type="match status" value="1"/>
</dbReference>
<proteinExistence type="predicted"/>
<protein>
    <submittedName>
        <fullName evidence="3">Phage tail assembly chaperone</fullName>
    </submittedName>
</protein>
<organism evidence="3 5">
    <name type="scientific">Pseudodesulfovibrio indicus</name>
    <dbReference type="NCBI Taxonomy" id="1716143"/>
    <lineage>
        <taxon>Bacteria</taxon>
        <taxon>Pseudomonadati</taxon>
        <taxon>Thermodesulfobacteriota</taxon>
        <taxon>Desulfovibrionia</taxon>
        <taxon>Desulfovibrionales</taxon>
        <taxon>Desulfovibrionaceae</taxon>
    </lineage>
</organism>
<dbReference type="Proteomes" id="UP000055611">
    <property type="component" value="Chromosome"/>
</dbReference>
<dbReference type="EMBL" id="SOBK01000019">
    <property type="protein sequence ID" value="TDT81964.1"/>
    <property type="molecule type" value="Genomic_DNA"/>
</dbReference>
<dbReference type="KEGG" id="dej:AWY79_04060"/>
<name>A0A126QKP2_9BACT</name>
<evidence type="ECO:0000313" key="4">
    <source>
        <dbReference type="Proteomes" id="UP000055611"/>
    </source>
</evidence>
<evidence type="ECO:0000313" key="3">
    <source>
        <dbReference type="EMBL" id="TDT81964.1"/>
    </source>
</evidence>
<evidence type="ECO:0000259" key="1">
    <source>
        <dbReference type="Pfam" id="PF16778"/>
    </source>
</evidence>
<evidence type="ECO:0000313" key="2">
    <source>
        <dbReference type="EMBL" id="AMK10349.1"/>
    </source>
</evidence>
<feature type="domain" description="Phage tail assembly chaperone-like" evidence="1">
    <location>
        <begin position="105"/>
        <end position="162"/>
    </location>
</feature>
<sequence>METFVWIKDGDPEQRVLLPRHVEEARTLSDGSGCLVRVRTAALLARPDGYAALDALGYNRAVPLEREPYTTYGTEWVKDADHIYREVVIVAEVDEGAKTAALAGEVRDLRDLRLALSDWTQLADCPLDETEKAAWAAYRQELRDIPQQVGFPEFVSWPAIPEA</sequence>
<accession>A0A126QKP2</accession>
<dbReference type="Proteomes" id="UP000295506">
    <property type="component" value="Unassembled WGS sequence"/>
</dbReference>
<dbReference type="EMBL" id="CP014206">
    <property type="protein sequence ID" value="AMK10349.1"/>
    <property type="molecule type" value="Genomic_DNA"/>
</dbReference>
<reference evidence="3 5" key="2">
    <citation type="submission" date="2019-03" db="EMBL/GenBank/DDBJ databases">
        <title>Genomic Encyclopedia of Type Strains, Phase IV (KMG-IV): sequencing the most valuable type-strain genomes for metagenomic binning, comparative biology and taxonomic classification.</title>
        <authorList>
            <person name="Goeker M."/>
        </authorList>
    </citation>
    <scope>NUCLEOTIDE SEQUENCE [LARGE SCALE GENOMIC DNA]</scope>
    <source>
        <strain evidence="3 5">DSM 101483</strain>
    </source>
</reference>
<dbReference type="InterPro" id="IPR031893">
    <property type="entry name" value="Phage_tail_APC"/>
</dbReference>
<reference evidence="2 4" key="1">
    <citation type="journal article" date="2016" name="Front. Microbiol.">
        <title>Genome Sequence of the Piezophilic, Mesophilic Sulfate-Reducing Bacterium Desulfovibrio indicus J2T.</title>
        <authorList>
            <person name="Cao J."/>
            <person name="Maignien L."/>
            <person name="Shao Z."/>
            <person name="Alain K."/>
            <person name="Jebbar M."/>
        </authorList>
    </citation>
    <scope>NUCLEOTIDE SEQUENCE [LARGE SCALE GENOMIC DNA]</scope>
    <source>
        <strain evidence="2 4">J2</strain>
    </source>
</reference>
<dbReference type="RefSeq" id="WP_066800656.1">
    <property type="nucleotide sequence ID" value="NZ_SOBK01000019.1"/>
</dbReference>
<dbReference type="OrthoDB" id="5465054at2"/>